<feature type="transmembrane region" description="Helical" evidence="6">
    <location>
        <begin position="389"/>
        <end position="406"/>
    </location>
</feature>
<reference evidence="8 9" key="1">
    <citation type="submission" date="2019-09" db="EMBL/GenBank/DDBJ databases">
        <title>Genome sequence of Rhodovastum atsumiense, a diverse member of the Acetobacteraceae family of non-sulfur purple photosynthetic bacteria.</title>
        <authorList>
            <person name="Meyer T."/>
            <person name="Kyndt J."/>
        </authorList>
    </citation>
    <scope>NUCLEOTIDE SEQUENCE [LARGE SCALE GENOMIC DNA]</scope>
    <source>
        <strain evidence="8 9">DSM 21279</strain>
    </source>
</reference>
<accession>A0A5M6J4S7</accession>
<dbReference type="InterPro" id="IPR051533">
    <property type="entry name" value="WaaL-like"/>
</dbReference>
<feature type="transmembrane region" description="Helical" evidence="6">
    <location>
        <begin position="196"/>
        <end position="213"/>
    </location>
</feature>
<organism evidence="8 9">
    <name type="scientific">Rhodovastum atsumiense</name>
    <dbReference type="NCBI Taxonomy" id="504468"/>
    <lineage>
        <taxon>Bacteria</taxon>
        <taxon>Pseudomonadati</taxon>
        <taxon>Pseudomonadota</taxon>
        <taxon>Alphaproteobacteria</taxon>
        <taxon>Acetobacterales</taxon>
        <taxon>Acetobacteraceae</taxon>
        <taxon>Rhodovastum</taxon>
    </lineage>
</organism>
<feature type="transmembrane region" description="Helical" evidence="6">
    <location>
        <begin position="305"/>
        <end position="327"/>
    </location>
</feature>
<keyword evidence="4 6" id="KW-0472">Membrane</keyword>
<evidence type="ECO:0000313" key="9">
    <source>
        <dbReference type="Proteomes" id="UP000325255"/>
    </source>
</evidence>
<keyword evidence="2 6" id="KW-0812">Transmembrane</keyword>
<keyword evidence="9" id="KW-1185">Reference proteome</keyword>
<dbReference type="GO" id="GO:0016874">
    <property type="term" value="F:ligase activity"/>
    <property type="evidence" value="ECO:0007669"/>
    <property type="project" value="UniProtKB-KW"/>
</dbReference>
<dbReference type="PANTHER" id="PTHR37422:SF13">
    <property type="entry name" value="LIPOPOLYSACCHARIDE BIOSYNTHESIS PROTEIN PA4999-RELATED"/>
    <property type="match status" value="1"/>
</dbReference>
<keyword evidence="8" id="KW-0436">Ligase</keyword>
<feature type="transmembrane region" description="Helical" evidence="6">
    <location>
        <begin position="412"/>
        <end position="430"/>
    </location>
</feature>
<comment type="subcellular location">
    <subcellularLocation>
        <location evidence="1">Membrane</location>
        <topology evidence="1">Multi-pass membrane protein</topology>
    </subcellularLocation>
</comment>
<feature type="transmembrane region" description="Helical" evidence="6">
    <location>
        <begin position="351"/>
        <end position="377"/>
    </location>
</feature>
<evidence type="ECO:0000256" key="1">
    <source>
        <dbReference type="ARBA" id="ARBA00004141"/>
    </source>
</evidence>
<keyword evidence="3 6" id="KW-1133">Transmembrane helix</keyword>
<evidence type="ECO:0000256" key="5">
    <source>
        <dbReference type="SAM" id="MobiDB-lite"/>
    </source>
</evidence>
<proteinExistence type="predicted"/>
<dbReference type="PANTHER" id="PTHR37422">
    <property type="entry name" value="TEICHURONIC ACID BIOSYNTHESIS PROTEIN TUAE"/>
    <property type="match status" value="1"/>
</dbReference>
<dbReference type="OrthoDB" id="4391260at2"/>
<dbReference type="RefSeq" id="WP_150038363.1">
    <property type="nucleotide sequence ID" value="NZ_OW485601.1"/>
</dbReference>
<dbReference type="Proteomes" id="UP000325255">
    <property type="component" value="Unassembled WGS sequence"/>
</dbReference>
<evidence type="ECO:0000256" key="3">
    <source>
        <dbReference type="ARBA" id="ARBA00022989"/>
    </source>
</evidence>
<dbReference type="InterPro" id="IPR007016">
    <property type="entry name" value="O-antigen_ligase-rel_domated"/>
</dbReference>
<feature type="transmembrane region" description="Helical" evidence="6">
    <location>
        <begin position="156"/>
        <end position="176"/>
    </location>
</feature>
<evidence type="ECO:0000256" key="2">
    <source>
        <dbReference type="ARBA" id="ARBA00022692"/>
    </source>
</evidence>
<dbReference type="GO" id="GO:0016020">
    <property type="term" value="C:membrane"/>
    <property type="evidence" value="ECO:0007669"/>
    <property type="project" value="UniProtKB-SubCell"/>
</dbReference>
<sequence length="482" mass="53006">MKSEHEAPFPLAGSPMVQMPRPQRMVPEWNSGTPGKTPPLRIIIRTVLFLIATVSIGNYHPLLMPSDSELMQQAVTLTLWLALIALSWFPGALRTKERTGGLLWPGIMLLYIIVSPLWSFDPSAGFMKSTAFLIVALGAWRAALMVTTEEFFDCMLHSLTLLAFASAALAVFVPDIGVTHDWQHDGQWNGIFPQKQVLGISCAFLVFLSLLRLTRKWTLFNGAALLIGLLCLLASGSRGGAVIAVISVCSLFAARKYRIVMSVLVSVVGIELALANLAIFWLAYTGNAYIDIFGLQTDLTSRTFIWQYSLGYWLTKPFLGYGLNGFWTDADIYNRFLIGHNWVLDNFHSGYVAIIVETGLIGMTLFSIVVFHIIYRLKLIADLASPKRATLEMAIGTLILLFTINFTETFFLRSTSFFSVTFAFLVIKILSTSTRRSFANIRAAPSPAPVPGASQMLPGQAGSHSAFPGLGSGGASSREFQR</sequence>
<evidence type="ECO:0000313" key="8">
    <source>
        <dbReference type="EMBL" id="KAA5614635.1"/>
    </source>
</evidence>
<name>A0A5M6J4S7_9PROT</name>
<feature type="transmembrane region" description="Helical" evidence="6">
    <location>
        <begin position="42"/>
        <end position="59"/>
    </location>
</feature>
<feature type="transmembrane region" description="Helical" evidence="6">
    <location>
        <begin position="71"/>
        <end position="89"/>
    </location>
</feature>
<feature type="transmembrane region" description="Helical" evidence="6">
    <location>
        <begin position="126"/>
        <end position="144"/>
    </location>
</feature>
<dbReference type="EMBL" id="VWPK01000001">
    <property type="protein sequence ID" value="KAA5614635.1"/>
    <property type="molecule type" value="Genomic_DNA"/>
</dbReference>
<gene>
    <name evidence="8" type="ORF">F1189_00455</name>
</gene>
<feature type="domain" description="O-antigen ligase-related" evidence="7">
    <location>
        <begin position="223"/>
        <end position="366"/>
    </location>
</feature>
<evidence type="ECO:0000256" key="4">
    <source>
        <dbReference type="ARBA" id="ARBA00023136"/>
    </source>
</evidence>
<feature type="transmembrane region" description="Helical" evidence="6">
    <location>
        <begin position="101"/>
        <end position="120"/>
    </location>
</feature>
<evidence type="ECO:0000256" key="6">
    <source>
        <dbReference type="SAM" id="Phobius"/>
    </source>
</evidence>
<protein>
    <submittedName>
        <fullName evidence="8">O-antigen ligase family protein</fullName>
    </submittedName>
</protein>
<evidence type="ECO:0000259" key="7">
    <source>
        <dbReference type="Pfam" id="PF04932"/>
    </source>
</evidence>
<feature type="transmembrane region" description="Helical" evidence="6">
    <location>
        <begin position="259"/>
        <end position="284"/>
    </location>
</feature>
<comment type="caution">
    <text evidence="8">The sequence shown here is derived from an EMBL/GenBank/DDBJ whole genome shotgun (WGS) entry which is preliminary data.</text>
</comment>
<feature type="region of interest" description="Disordered" evidence="5">
    <location>
        <begin position="446"/>
        <end position="482"/>
    </location>
</feature>
<dbReference type="Pfam" id="PF04932">
    <property type="entry name" value="Wzy_C"/>
    <property type="match status" value="1"/>
</dbReference>
<dbReference type="AlphaFoldDB" id="A0A5M6J4S7"/>
<feature type="transmembrane region" description="Helical" evidence="6">
    <location>
        <begin position="225"/>
        <end position="253"/>
    </location>
</feature>